<feature type="chain" id="PRO_5003216216" evidence="1">
    <location>
        <begin position="22"/>
        <end position="205"/>
    </location>
</feature>
<dbReference type="Gene3D" id="3.10.450.710">
    <property type="entry name" value="Tgt2/MlaC"/>
    <property type="match status" value="1"/>
</dbReference>
<dbReference type="EMBL" id="GU568006">
    <property type="protein sequence ID" value="ADI23110.1"/>
    <property type="molecule type" value="Genomic_DNA"/>
</dbReference>
<reference evidence="2" key="1">
    <citation type="submission" date="2010-01" db="EMBL/GenBank/DDBJ databases">
        <title>Genome fragments of uncultured bacteria from the North Pacific subtropical Gyre.</title>
        <authorList>
            <person name="Pham V.D."/>
            <person name="Delong E.F."/>
        </authorList>
    </citation>
    <scope>NUCLEOTIDE SEQUENCE</scope>
</reference>
<accession>E7C6N6</accession>
<protein>
    <submittedName>
        <fullName evidence="2">ABC-type transport system involved in resistance to organic solvents, auxiliary component</fullName>
    </submittedName>
</protein>
<proteinExistence type="predicted"/>
<dbReference type="PANTHER" id="PTHR36573">
    <property type="entry name" value="INTERMEMBRANE PHOSPHOLIPID TRANSPORT SYSTEM BINDING PROTEIN MLAC"/>
    <property type="match status" value="1"/>
</dbReference>
<dbReference type="InterPro" id="IPR042245">
    <property type="entry name" value="Tgt2/MlaC_sf"/>
</dbReference>
<dbReference type="PANTHER" id="PTHR36573:SF1">
    <property type="entry name" value="INTERMEMBRANE PHOSPHOLIPID TRANSPORT SYSTEM BINDING PROTEIN MLAC"/>
    <property type="match status" value="1"/>
</dbReference>
<organism evidence="2">
    <name type="scientific">uncultured gamma proteobacterium HF0770_09E07</name>
    <dbReference type="NCBI Taxonomy" id="723576"/>
    <lineage>
        <taxon>Bacteria</taxon>
        <taxon>Pseudomonadati</taxon>
        <taxon>Pseudomonadota</taxon>
        <taxon>Gammaproteobacteria</taxon>
        <taxon>environmental samples</taxon>
    </lineage>
</organism>
<dbReference type="AlphaFoldDB" id="E7C6N6"/>
<sequence>MIRFFLKSFLFLLLLSPFLSAEKIPEIHQFIDKNAQYFLTLIKEEGSNYENEPEEFKTKLKNIWEPMVDVSTVSRLILAKAYKSATKSQIELFEERTKKLLLDTYVTTLLEFEDYEIKTNEEIKVNRKTYEVEIQFLSDTSSWTGKTKFTLYRNKSGELKIVNIIIDGINLGLTFRNQFKDILEENDLDLDRAISEWKPLNITEQ</sequence>
<name>E7C6N6_9GAMM</name>
<dbReference type="InterPro" id="IPR008869">
    <property type="entry name" value="MlaC/ttg2D"/>
</dbReference>
<evidence type="ECO:0000256" key="1">
    <source>
        <dbReference type="SAM" id="SignalP"/>
    </source>
</evidence>
<keyword evidence="1" id="KW-0732">Signal</keyword>
<dbReference type="Pfam" id="PF05494">
    <property type="entry name" value="MlaC"/>
    <property type="match status" value="1"/>
</dbReference>
<evidence type="ECO:0000313" key="2">
    <source>
        <dbReference type="EMBL" id="ADI23110.1"/>
    </source>
</evidence>
<feature type="signal peptide" evidence="1">
    <location>
        <begin position="1"/>
        <end position="21"/>
    </location>
</feature>